<comment type="caution">
    <text evidence="2">The sequence shown here is derived from an EMBL/GenBank/DDBJ whole genome shotgun (WGS) entry which is preliminary data.</text>
</comment>
<name>A0A5J5FA89_9PEZI</name>
<organism evidence="2 3">
    <name type="scientific">Sphaerosporella brunnea</name>
    <dbReference type="NCBI Taxonomy" id="1250544"/>
    <lineage>
        <taxon>Eukaryota</taxon>
        <taxon>Fungi</taxon>
        <taxon>Dikarya</taxon>
        <taxon>Ascomycota</taxon>
        <taxon>Pezizomycotina</taxon>
        <taxon>Pezizomycetes</taxon>
        <taxon>Pezizales</taxon>
        <taxon>Pyronemataceae</taxon>
        <taxon>Sphaerosporella</taxon>
    </lineage>
</organism>
<evidence type="ECO:0000313" key="3">
    <source>
        <dbReference type="Proteomes" id="UP000326924"/>
    </source>
</evidence>
<keyword evidence="3" id="KW-1185">Reference proteome</keyword>
<evidence type="ECO:0000256" key="1">
    <source>
        <dbReference type="SAM" id="MobiDB-lite"/>
    </source>
</evidence>
<gene>
    <name evidence="2" type="ORF">FN846DRAFT_983563</name>
</gene>
<dbReference type="EMBL" id="VXIS01000010">
    <property type="protein sequence ID" value="KAA8913970.1"/>
    <property type="molecule type" value="Genomic_DNA"/>
</dbReference>
<protein>
    <submittedName>
        <fullName evidence="2">Uncharacterized protein</fullName>
    </submittedName>
</protein>
<feature type="compositionally biased region" description="Low complexity" evidence="1">
    <location>
        <begin position="57"/>
        <end position="101"/>
    </location>
</feature>
<proteinExistence type="predicted"/>
<accession>A0A5J5FA89</accession>
<dbReference type="InParanoid" id="A0A5J5FA89"/>
<evidence type="ECO:0000313" key="2">
    <source>
        <dbReference type="EMBL" id="KAA8913970.1"/>
    </source>
</evidence>
<feature type="region of interest" description="Disordered" evidence="1">
    <location>
        <begin position="57"/>
        <end position="112"/>
    </location>
</feature>
<dbReference type="AlphaFoldDB" id="A0A5J5FA89"/>
<dbReference type="OrthoDB" id="2289094at2759"/>
<dbReference type="Proteomes" id="UP000326924">
    <property type="component" value="Unassembled WGS sequence"/>
</dbReference>
<sequence>MSLRHPPIGASPLAHMSDNLHRDGLAAASIDANRPKVKGKVLQVFEHSIVEELRAATAAASNPSTTVSSTAESPTSSASTSRSTSPVSSSTTPASSPETSPGRAAANALRTAKSCGELRPDATAITVTGPRRNCKAVEAAYSLLSPYLLTPQVFLECEALLHATRVREILASISMTLGRNLISSSHLFPNLSAKSFSDWLIQVPQVTTATRYTGLGCSRLKVVCGIMNSNLHAEISGDIHGATVEAAIRAVVYWSKHNKRHHQELREFLLWLLDVVRFEDVPKAAMNTELKTYVTTVNRKRPSSSEYHTMIRGLNKTLRDKQIQQSPHIVHKADFDKLSKDFGKLTKHCSEIEAALQRERTARANEARAHKKQIGVLNATLKQHDARVTDLQTTIHHQAAQLQNIKTDHDKEIQKIKTDHDKEIQSLNTKLQIMKTDHDKEIQNNKTDHDKEIQNIKTDHDKDIQNIKSAHDKEIRSLNTKLQIMKTDHDKEIQKIKTDHDKEIQNMKSDHDREIQSLHTKFDKLQKEVRERDLIIAARDQALANREAQLDALFKRLDITI</sequence>
<reference evidence="2 3" key="1">
    <citation type="submission" date="2019-09" db="EMBL/GenBank/DDBJ databases">
        <title>Draft genome of the ectomycorrhizal ascomycete Sphaerosporella brunnea.</title>
        <authorList>
            <consortium name="DOE Joint Genome Institute"/>
            <person name="Benucci G.M."/>
            <person name="Marozzi G."/>
            <person name="Antonielli L."/>
            <person name="Sanchez S."/>
            <person name="Marco P."/>
            <person name="Wang X."/>
            <person name="Falini L.B."/>
            <person name="Barry K."/>
            <person name="Haridas S."/>
            <person name="Lipzen A."/>
            <person name="Labutti K."/>
            <person name="Grigoriev I.V."/>
            <person name="Murat C."/>
            <person name="Martin F."/>
            <person name="Albertini E."/>
            <person name="Donnini D."/>
            <person name="Bonito G."/>
        </authorList>
    </citation>
    <scope>NUCLEOTIDE SEQUENCE [LARGE SCALE GENOMIC DNA]</scope>
    <source>
        <strain evidence="2 3">Sb_GMNB300</strain>
    </source>
</reference>